<gene>
    <name evidence="3" type="ORF">INF37_03330</name>
</gene>
<evidence type="ECO:0000313" key="3">
    <source>
        <dbReference type="EMBL" id="MBE5055033.1"/>
    </source>
</evidence>
<evidence type="ECO:0000256" key="2">
    <source>
        <dbReference type="SAM" id="SignalP"/>
    </source>
</evidence>
<accession>A0ABR9R8Z2</accession>
<keyword evidence="2" id="KW-0732">Signal</keyword>
<sequence length="302" mass="32629">MKRVLAAILSLVIVMSFAACGDSSGGEIKDASSVTTGNSGAEAQPSEQAGKTEPEEVTIPETVLLEESGVKITAKSLEMDGIFGPEIKLLIENNSGKDLTFQCKNACVNGYMAETMMSVDVVNGKKANDSLIFAASSFEACGIDAIADMEIAFHIFDTAEWETYLDTDAIQLKTSIADTYEYTFDDSGSLAYDGNGVKIVIKGLAEDESIFGPSIVVYMENNSDKDITVQTRDVSINGFMVNAMFSCNVVAGKKAVDTITFMESDLSENDITAINDVELSFHVFDFENWETIVDTEVVNITF</sequence>
<comment type="caution">
    <text evidence="3">The sequence shown here is derived from an EMBL/GenBank/DDBJ whole genome shotgun (WGS) entry which is preliminary data.</text>
</comment>
<dbReference type="RefSeq" id="WP_193536393.1">
    <property type="nucleotide sequence ID" value="NZ_JADCKF010000002.1"/>
</dbReference>
<organism evidence="3 4">
    <name type="scientific">Pseudoflavonifractor gallinarum</name>
    <dbReference type="NCBI Taxonomy" id="2779352"/>
    <lineage>
        <taxon>Bacteria</taxon>
        <taxon>Bacillati</taxon>
        <taxon>Bacillota</taxon>
        <taxon>Clostridia</taxon>
        <taxon>Eubacteriales</taxon>
        <taxon>Oscillospiraceae</taxon>
        <taxon>Pseudoflavonifractor</taxon>
    </lineage>
</organism>
<dbReference type="EMBL" id="JADCKF010000002">
    <property type="protein sequence ID" value="MBE5055033.1"/>
    <property type="molecule type" value="Genomic_DNA"/>
</dbReference>
<evidence type="ECO:0000313" key="4">
    <source>
        <dbReference type="Proteomes" id="UP000806211"/>
    </source>
</evidence>
<feature type="region of interest" description="Disordered" evidence="1">
    <location>
        <begin position="23"/>
        <end position="56"/>
    </location>
</feature>
<proteinExistence type="predicted"/>
<reference evidence="3 4" key="1">
    <citation type="submission" date="2020-10" db="EMBL/GenBank/DDBJ databases">
        <title>ChiBAC.</title>
        <authorList>
            <person name="Zenner C."/>
            <person name="Hitch T.C.A."/>
            <person name="Clavel T."/>
        </authorList>
    </citation>
    <scope>NUCLEOTIDE SEQUENCE [LARGE SCALE GENOMIC DNA]</scope>
    <source>
        <strain evidence="3 4">DSM 107456</strain>
    </source>
</reference>
<keyword evidence="4" id="KW-1185">Reference proteome</keyword>
<feature type="chain" id="PRO_5046147861" description="Cohesin domain-containing protein" evidence="2">
    <location>
        <begin position="22"/>
        <end position="302"/>
    </location>
</feature>
<dbReference type="PROSITE" id="PS51257">
    <property type="entry name" value="PROKAR_LIPOPROTEIN"/>
    <property type="match status" value="1"/>
</dbReference>
<feature type="signal peptide" evidence="2">
    <location>
        <begin position="1"/>
        <end position="21"/>
    </location>
</feature>
<evidence type="ECO:0008006" key="5">
    <source>
        <dbReference type="Google" id="ProtNLM"/>
    </source>
</evidence>
<protein>
    <recommendedName>
        <fullName evidence="5">Cohesin domain-containing protein</fullName>
    </recommendedName>
</protein>
<evidence type="ECO:0000256" key="1">
    <source>
        <dbReference type="SAM" id="MobiDB-lite"/>
    </source>
</evidence>
<name>A0ABR9R8Z2_9FIRM</name>
<feature type="compositionally biased region" description="Polar residues" evidence="1">
    <location>
        <begin position="32"/>
        <end position="49"/>
    </location>
</feature>
<dbReference type="Proteomes" id="UP000806211">
    <property type="component" value="Unassembled WGS sequence"/>
</dbReference>